<dbReference type="EMBL" id="QKUF01000001">
    <property type="protein sequence ID" value="PZW36260.1"/>
    <property type="molecule type" value="Genomic_DNA"/>
</dbReference>
<comment type="caution">
    <text evidence="3">The sequence shown here is derived from an EMBL/GenBank/DDBJ whole genome shotgun (WGS) entry which is preliminary data.</text>
</comment>
<dbReference type="InterPro" id="IPR000836">
    <property type="entry name" value="PRTase_dom"/>
</dbReference>
<dbReference type="AlphaFoldDB" id="A0A326UH50"/>
<dbReference type="InterPro" id="IPR029057">
    <property type="entry name" value="PRTase-like"/>
</dbReference>
<sequence length="252" mass="27756">MNVSPLHWLYRGTLNLLFPPQCAGCALSGTVLCSRCMQSIQPLTPPYCPRCLTLLATPEACCRPCTERISALRGLRAVGSYTGVLLASIHALKYQGVIELADPLGKLLAQTYQRHHLQADIVLPVPLHPERQRQRGFNQATLLARACARQLGIPWDERLLIRRRATSSQVGLTASERRANVAAAFSLPSSTRRIRERTILLIDDVSTTGATLEACARPLLDAGAQAVWGLVLAKRNFAHERSRNASRSLSFR</sequence>
<dbReference type="SUPFAM" id="SSF53271">
    <property type="entry name" value="PRTase-like"/>
    <property type="match status" value="1"/>
</dbReference>
<reference evidence="3 4" key="1">
    <citation type="submission" date="2018-06" db="EMBL/GenBank/DDBJ databases">
        <title>Genomic Encyclopedia of Archaeal and Bacterial Type Strains, Phase II (KMG-II): from individual species to whole genera.</title>
        <authorList>
            <person name="Goeker M."/>
        </authorList>
    </citation>
    <scope>NUCLEOTIDE SEQUENCE [LARGE SCALE GENOMIC DNA]</scope>
    <source>
        <strain evidence="3 4">ATCC BAA-1881</strain>
    </source>
</reference>
<proteinExistence type="inferred from homology"/>
<name>A0A326UH50_THEHA</name>
<feature type="domain" description="Phosphoribosyltransferase" evidence="2">
    <location>
        <begin position="141"/>
        <end position="238"/>
    </location>
</feature>
<dbReference type="Proteomes" id="UP000248806">
    <property type="component" value="Unassembled WGS sequence"/>
</dbReference>
<dbReference type="InterPro" id="IPR051910">
    <property type="entry name" value="ComF/GntX_DNA_util-trans"/>
</dbReference>
<organism evidence="3 4">
    <name type="scientific">Thermosporothrix hazakensis</name>
    <dbReference type="NCBI Taxonomy" id="644383"/>
    <lineage>
        <taxon>Bacteria</taxon>
        <taxon>Bacillati</taxon>
        <taxon>Chloroflexota</taxon>
        <taxon>Ktedonobacteria</taxon>
        <taxon>Ktedonobacterales</taxon>
        <taxon>Thermosporotrichaceae</taxon>
        <taxon>Thermosporothrix</taxon>
    </lineage>
</organism>
<dbReference type="Pfam" id="PF00156">
    <property type="entry name" value="Pribosyltran"/>
    <property type="match status" value="1"/>
</dbReference>
<keyword evidence="4" id="KW-1185">Reference proteome</keyword>
<dbReference type="PANTHER" id="PTHR47505">
    <property type="entry name" value="DNA UTILIZATION PROTEIN YHGH"/>
    <property type="match status" value="1"/>
</dbReference>
<dbReference type="PANTHER" id="PTHR47505:SF1">
    <property type="entry name" value="DNA UTILIZATION PROTEIN YHGH"/>
    <property type="match status" value="1"/>
</dbReference>
<dbReference type="CDD" id="cd06223">
    <property type="entry name" value="PRTases_typeI"/>
    <property type="match status" value="1"/>
</dbReference>
<protein>
    <submittedName>
        <fullName evidence="3">ComF family protein</fullName>
    </submittedName>
</protein>
<evidence type="ECO:0000313" key="3">
    <source>
        <dbReference type="EMBL" id="PZW36260.1"/>
    </source>
</evidence>
<dbReference type="Gene3D" id="3.40.50.2020">
    <property type="match status" value="1"/>
</dbReference>
<evidence type="ECO:0000256" key="1">
    <source>
        <dbReference type="ARBA" id="ARBA00008007"/>
    </source>
</evidence>
<accession>A0A326UH50</accession>
<evidence type="ECO:0000259" key="2">
    <source>
        <dbReference type="Pfam" id="PF00156"/>
    </source>
</evidence>
<dbReference type="RefSeq" id="WP_170142289.1">
    <property type="nucleotide sequence ID" value="NZ_BIFX01000001.1"/>
</dbReference>
<comment type="similarity">
    <text evidence="1">Belongs to the ComF/GntX family.</text>
</comment>
<gene>
    <name evidence="3" type="ORF">EI42_00433</name>
</gene>
<evidence type="ECO:0000313" key="4">
    <source>
        <dbReference type="Proteomes" id="UP000248806"/>
    </source>
</evidence>